<evidence type="ECO:0000256" key="8">
    <source>
        <dbReference type="SAM" id="Phobius"/>
    </source>
</evidence>
<dbReference type="InterPro" id="IPR003439">
    <property type="entry name" value="ABC_transporter-like_ATP-bd"/>
</dbReference>
<dbReference type="PANTHER" id="PTHR24223:SF434">
    <property type="entry name" value="MULTIDRUG RESISTANCE PROTEIN MRP-7"/>
    <property type="match status" value="1"/>
</dbReference>
<proteinExistence type="predicted"/>
<feature type="transmembrane region" description="Helical" evidence="8">
    <location>
        <begin position="67"/>
        <end position="88"/>
    </location>
</feature>
<evidence type="ECO:0000313" key="11">
    <source>
        <dbReference type="EMBL" id="EYC37192.1"/>
    </source>
</evidence>
<name>A0A016WD29_9BILA</name>
<dbReference type="PROSITE" id="PS50893">
    <property type="entry name" value="ABC_TRANSPORTER_2"/>
    <property type="match status" value="1"/>
</dbReference>
<comment type="subcellular location">
    <subcellularLocation>
        <location evidence="1">Membrane</location>
        <topology evidence="1">Multi-pass membrane protein</topology>
    </subcellularLocation>
</comment>
<dbReference type="GO" id="GO:0016020">
    <property type="term" value="C:membrane"/>
    <property type="evidence" value="ECO:0007669"/>
    <property type="project" value="UniProtKB-SubCell"/>
</dbReference>
<keyword evidence="6 8" id="KW-1133">Transmembrane helix</keyword>
<dbReference type="PROSITE" id="PS50929">
    <property type="entry name" value="ABC_TM1F"/>
    <property type="match status" value="2"/>
</dbReference>
<dbReference type="GO" id="GO:0016887">
    <property type="term" value="F:ATP hydrolysis activity"/>
    <property type="evidence" value="ECO:0007669"/>
    <property type="project" value="InterPro"/>
</dbReference>
<keyword evidence="3 8" id="KW-0812">Transmembrane</keyword>
<evidence type="ECO:0000256" key="7">
    <source>
        <dbReference type="ARBA" id="ARBA00023136"/>
    </source>
</evidence>
<dbReference type="InterPro" id="IPR050173">
    <property type="entry name" value="ABC_transporter_C-like"/>
</dbReference>
<sequence length="632" mass="71261">MEQLIDQIRQKELLLIRKAYLVRNVIDSLNTASAFMVALFSFAAYMLSSSSHELTPQVAFVSLTLFMQLRAPMVIIAMLIGQMVQAVVSNKRLKQYFIADELDSSTVERHPLHNATKDAVEFEDFSATWDYNESSPSTLQNINLNAARGTLIAVVGKVGSGKSSLLSALLGEMGKLRGRIGLRGKVAYVPQLPWIQNMTVRDNILFGKPFDKHRYSQVLSACTLKADLRSLANGDMTEIGEKVLGPHGLIRQKTRILVTHRLSYVKQADEIVVLGDGQIIEIGRYNDLMEKCDVFAKFVSEYSSKSKDDEEDDDSIDDVSLLENVDVDMDKSNLSNLSKSPVRNSTSSIQFSHMLNEDGGQLIKKELVKSGHVKLSVYHLYLKAASYWISFLFFSLYSGFQMFNVLRMFWLSAWTDEYVDYHENRTSLGVRLGVYGGLGIIESTCYFLSLVCLAFAALSASYNLHAPLLHNLLRSPMSFFDTTPLGRILNRCAKDIEVVDIFLPLDFRYLGLCILQLLSTLTIIVISTPIFVVVLVPLAIIYYFFLRFYVPTSRQLKRLESTHRSPIYSHFSETIQGAATIRAFNKVEEFRNASGNVVDAFIKCRYSNVVSNRWLAIRLEFIGNLVVCDSLK</sequence>
<keyword evidence="5" id="KW-0067">ATP-binding</keyword>
<dbReference type="InterPro" id="IPR036640">
    <property type="entry name" value="ABC1_TM_sf"/>
</dbReference>
<dbReference type="GO" id="GO:0005524">
    <property type="term" value="F:ATP binding"/>
    <property type="evidence" value="ECO:0007669"/>
    <property type="project" value="UniProtKB-KW"/>
</dbReference>
<keyword evidence="7 8" id="KW-0472">Membrane</keyword>
<accession>A0A016WD29</accession>
<evidence type="ECO:0000256" key="3">
    <source>
        <dbReference type="ARBA" id="ARBA00022692"/>
    </source>
</evidence>
<dbReference type="SUPFAM" id="SSF52540">
    <property type="entry name" value="P-loop containing nucleoside triphosphate hydrolases"/>
    <property type="match status" value="1"/>
</dbReference>
<evidence type="ECO:0000256" key="4">
    <source>
        <dbReference type="ARBA" id="ARBA00022741"/>
    </source>
</evidence>
<dbReference type="OrthoDB" id="6500128at2759"/>
<dbReference type="FunFam" id="1.20.1560.10:FF:000010">
    <property type="entry name" value="Multidrug resistance-associated ABC transporter"/>
    <property type="match status" value="1"/>
</dbReference>
<evidence type="ECO:0000313" key="12">
    <source>
        <dbReference type="Proteomes" id="UP000024635"/>
    </source>
</evidence>
<dbReference type="PANTHER" id="PTHR24223">
    <property type="entry name" value="ATP-BINDING CASSETTE SUB-FAMILY C"/>
    <property type="match status" value="1"/>
</dbReference>
<organism evidence="11 12">
    <name type="scientific">Ancylostoma ceylanicum</name>
    <dbReference type="NCBI Taxonomy" id="53326"/>
    <lineage>
        <taxon>Eukaryota</taxon>
        <taxon>Metazoa</taxon>
        <taxon>Ecdysozoa</taxon>
        <taxon>Nematoda</taxon>
        <taxon>Chromadorea</taxon>
        <taxon>Rhabditida</taxon>
        <taxon>Rhabditina</taxon>
        <taxon>Rhabditomorpha</taxon>
        <taxon>Strongyloidea</taxon>
        <taxon>Ancylostomatidae</taxon>
        <taxon>Ancylostomatinae</taxon>
        <taxon>Ancylostoma</taxon>
    </lineage>
</organism>
<evidence type="ECO:0000256" key="6">
    <source>
        <dbReference type="ARBA" id="ARBA00022989"/>
    </source>
</evidence>
<feature type="transmembrane region" description="Helical" evidence="8">
    <location>
        <begin position="380"/>
        <end position="400"/>
    </location>
</feature>
<dbReference type="EMBL" id="JARK01000416">
    <property type="protein sequence ID" value="EYC37192.1"/>
    <property type="molecule type" value="Genomic_DNA"/>
</dbReference>
<dbReference type="Gene3D" id="1.20.1560.10">
    <property type="entry name" value="ABC transporter type 1, transmembrane domain"/>
    <property type="match status" value="2"/>
</dbReference>
<feature type="domain" description="ABC transporter" evidence="9">
    <location>
        <begin position="120"/>
        <end position="301"/>
    </location>
</feature>
<keyword evidence="2" id="KW-0813">Transport</keyword>
<feature type="transmembrane region" description="Helical" evidence="8">
    <location>
        <begin position="532"/>
        <end position="550"/>
    </location>
</feature>
<evidence type="ECO:0000256" key="1">
    <source>
        <dbReference type="ARBA" id="ARBA00004141"/>
    </source>
</evidence>
<dbReference type="AlphaFoldDB" id="A0A016WD29"/>
<feature type="domain" description="ABC transmembrane type-1" evidence="10">
    <location>
        <begin position="1"/>
        <end position="85"/>
    </location>
</feature>
<feature type="domain" description="ABC transmembrane type-1" evidence="10">
    <location>
        <begin position="391"/>
        <end position="627"/>
    </location>
</feature>
<evidence type="ECO:0000256" key="2">
    <source>
        <dbReference type="ARBA" id="ARBA00022448"/>
    </source>
</evidence>
<dbReference type="Pfam" id="PF00005">
    <property type="entry name" value="ABC_tran"/>
    <property type="match status" value="1"/>
</dbReference>
<keyword evidence="4" id="KW-0547">Nucleotide-binding</keyword>
<dbReference type="Pfam" id="PF00664">
    <property type="entry name" value="ABC_membrane"/>
    <property type="match status" value="1"/>
</dbReference>
<dbReference type="InterPro" id="IPR027417">
    <property type="entry name" value="P-loop_NTPase"/>
</dbReference>
<dbReference type="SUPFAM" id="SSF90123">
    <property type="entry name" value="ABC transporter transmembrane region"/>
    <property type="match status" value="2"/>
</dbReference>
<evidence type="ECO:0000259" key="10">
    <source>
        <dbReference type="PROSITE" id="PS50929"/>
    </source>
</evidence>
<evidence type="ECO:0008006" key="13">
    <source>
        <dbReference type="Google" id="ProtNLM"/>
    </source>
</evidence>
<feature type="transmembrane region" description="Helical" evidence="8">
    <location>
        <begin position="21"/>
        <end position="47"/>
    </location>
</feature>
<comment type="caution">
    <text evidence="11">The sequence shown here is derived from an EMBL/GenBank/DDBJ whole genome shotgun (WGS) entry which is preliminary data.</text>
</comment>
<reference evidence="12" key="1">
    <citation type="journal article" date="2015" name="Nat. Genet.">
        <title>The genome and transcriptome of the zoonotic hookworm Ancylostoma ceylanicum identify infection-specific gene families.</title>
        <authorList>
            <person name="Schwarz E.M."/>
            <person name="Hu Y."/>
            <person name="Antoshechkin I."/>
            <person name="Miller M.M."/>
            <person name="Sternberg P.W."/>
            <person name="Aroian R.V."/>
        </authorList>
    </citation>
    <scope>NUCLEOTIDE SEQUENCE</scope>
    <source>
        <strain evidence="12">HY135</strain>
    </source>
</reference>
<evidence type="ECO:0000259" key="9">
    <source>
        <dbReference type="PROSITE" id="PS50893"/>
    </source>
</evidence>
<evidence type="ECO:0000256" key="5">
    <source>
        <dbReference type="ARBA" id="ARBA00022840"/>
    </source>
</evidence>
<keyword evidence="12" id="KW-1185">Reference proteome</keyword>
<dbReference type="Gene3D" id="3.40.50.300">
    <property type="entry name" value="P-loop containing nucleotide triphosphate hydrolases"/>
    <property type="match status" value="2"/>
</dbReference>
<dbReference type="Proteomes" id="UP000024635">
    <property type="component" value="Unassembled WGS sequence"/>
</dbReference>
<dbReference type="InterPro" id="IPR011527">
    <property type="entry name" value="ABC1_TM_dom"/>
</dbReference>
<dbReference type="CDD" id="cd18603">
    <property type="entry name" value="ABC_6TM_MRP1_2_3_6_D2_like"/>
    <property type="match status" value="1"/>
</dbReference>
<dbReference type="GO" id="GO:0140359">
    <property type="term" value="F:ABC-type transporter activity"/>
    <property type="evidence" value="ECO:0007669"/>
    <property type="project" value="InterPro"/>
</dbReference>
<protein>
    <recommendedName>
        <fullName evidence="13">ABC transmembrane type-1 domain-containing protein</fullName>
    </recommendedName>
</protein>
<gene>
    <name evidence="11" type="primary">Acey_s0816.g2504</name>
    <name evidence="11" type="ORF">Y032_0816g2504</name>
</gene>